<evidence type="ECO:0000256" key="1">
    <source>
        <dbReference type="SAM" id="MobiDB-lite"/>
    </source>
</evidence>
<comment type="caution">
    <text evidence="2">The sequence shown here is derived from an EMBL/GenBank/DDBJ whole genome shotgun (WGS) entry which is preliminary data.</text>
</comment>
<sequence>MPVALSLQCTPSAMPLRCNLTVMHNGSAPSDRLPWAPHLGVLGSAFLRRRVSASLRSTSSPIEAWRRRRRSPPPHATRPHSVPPSLSSRCSRLDQPAAARGCDASMPKMAFQSSSRDSFTGAAYYAAIAINDSLSPLQHLGYTNFTNQRNNVINDIAIRCQTDHPQTAPLI</sequence>
<feature type="region of interest" description="Disordered" evidence="1">
    <location>
        <begin position="58"/>
        <end position="90"/>
    </location>
</feature>
<name>A0A8T0Q5G3_PANVG</name>
<dbReference type="AlphaFoldDB" id="A0A8T0Q5G3"/>
<protein>
    <submittedName>
        <fullName evidence="2">Uncharacterized protein</fullName>
    </submittedName>
</protein>
<organism evidence="2 3">
    <name type="scientific">Panicum virgatum</name>
    <name type="common">Blackwell switchgrass</name>
    <dbReference type="NCBI Taxonomy" id="38727"/>
    <lineage>
        <taxon>Eukaryota</taxon>
        <taxon>Viridiplantae</taxon>
        <taxon>Streptophyta</taxon>
        <taxon>Embryophyta</taxon>
        <taxon>Tracheophyta</taxon>
        <taxon>Spermatophyta</taxon>
        <taxon>Magnoliopsida</taxon>
        <taxon>Liliopsida</taxon>
        <taxon>Poales</taxon>
        <taxon>Poaceae</taxon>
        <taxon>PACMAD clade</taxon>
        <taxon>Panicoideae</taxon>
        <taxon>Panicodae</taxon>
        <taxon>Paniceae</taxon>
        <taxon>Panicinae</taxon>
        <taxon>Panicum</taxon>
        <taxon>Panicum sect. Hiantes</taxon>
    </lineage>
</organism>
<gene>
    <name evidence="2" type="ORF">PVAP13_7NG204917</name>
</gene>
<accession>A0A8T0Q5G3</accession>
<dbReference type="EMBL" id="CM029050">
    <property type="protein sequence ID" value="KAG2566276.1"/>
    <property type="molecule type" value="Genomic_DNA"/>
</dbReference>
<dbReference type="Proteomes" id="UP000823388">
    <property type="component" value="Chromosome 7N"/>
</dbReference>
<evidence type="ECO:0000313" key="2">
    <source>
        <dbReference type="EMBL" id="KAG2566276.1"/>
    </source>
</evidence>
<evidence type="ECO:0000313" key="3">
    <source>
        <dbReference type="Proteomes" id="UP000823388"/>
    </source>
</evidence>
<proteinExistence type="predicted"/>
<keyword evidence="3" id="KW-1185">Reference proteome</keyword>
<reference evidence="2" key="1">
    <citation type="submission" date="2020-05" db="EMBL/GenBank/DDBJ databases">
        <title>WGS assembly of Panicum virgatum.</title>
        <authorList>
            <person name="Lovell J.T."/>
            <person name="Jenkins J."/>
            <person name="Shu S."/>
            <person name="Juenger T.E."/>
            <person name="Schmutz J."/>
        </authorList>
    </citation>
    <scope>NUCLEOTIDE SEQUENCE</scope>
    <source>
        <strain evidence="2">AP13</strain>
    </source>
</reference>